<dbReference type="PANTHER" id="PTHR45657">
    <property type="entry name" value="CRAL-TRIO DOMAIN-CONTAINING PROTEIN YKL091C-RELATED"/>
    <property type="match status" value="1"/>
</dbReference>
<dbReference type="AlphaFoldDB" id="A0AA36N3A1"/>
<evidence type="ECO:0000313" key="3">
    <source>
        <dbReference type="Proteomes" id="UP001178507"/>
    </source>
</evidence>
<gene>
    <name evidence="2" type="ORF">EVOR1521_LOCUS13962</name>
</gene>
<sequence length="523" mass="58858">KRSCLPFFPLSRANRTGPGSRALKAPVPCPFRPASERARMDLEDLQNSEACALRQRLLEELEEERREFGEDGAHLFQAPRLARFLQGNNGSIEEAAAHFRRMLQWYKEADMCKRRQSVVDKEWNVEVVEGANELFEIMCIDVSKRMQDGTMLWLQRDGLAQIERIMKLGDEELAKRLSLICELREIHLDRRSEELGRLSKIVQIRDLTGLNISVILRNRAAMKRLADVFKVVSTAYPETMTKMIIVNPPAGFNMLWMAVQPMLNNRIKQKFVFIPDGPFEFPQQLAQIGGLGALHALADLSRRPGEVELVPGRSHFHYQELSKGTCARWAFQAPGSLQFAVIFFECAERGPKVHEVFPTQAVTGAVSGHCGPLGLEGMLWFTWYNDSWASTLQVLDLKVSLHEEPDEVVRHPSSSSVLLRKHSASLTGSAFCCIPWLVGDVDVSEDDEVVRHHHARSPSPIRVRRRKVVDDEPEIGDSDSWEGGLGSDAFAKLVLQLAALVLLLATAQTARSYLGRAGLWLFG</sequence>
<dbReference type="Gene3D" id="3.40.525.10">
    <property type="entry name" value="CRAL-TRIO lipid binding domain"/>
    <property type="match status" value="1"/>
</dbReference>
<proteinExistence type="predicted"/>
<protein>
    <recommendedName>
        <fullName evidence="1">CRAL-TRIO domain-containing protein</fullName>
    </recommendedName>
</protein>
<dbReference type="InterPro" id="IPR036865">
    <property type="entry name" value="CRAL-TRIO_dom_sf"/>
</dbReference>
<accession>A0AA36N3A1</accession>
<dbReference type="CDD" id="cd00170">
    <property type="entry name" value="SEC14"/>
    <property type="match status" value="1"/>
</dbReference>
<dbReference type="PROSITE" id="PS50191">
    <property type="entry name" value="CRAL_TRIO"/>
    <property type="match status" value="1"/>
</dbReference>
<dbReference type="SMART" id="SM00516">
    <property type="entry name" value="SEC14"/>
    <property type="match status" value="1"/>
</dbReference>
<name>A0AA36N3A1_9DINO</name>
<feature type="non-terminal residue" evidence="2">
    <location>
        <position position="523"/>
    </location>
</feature>
<dbReference type="InterPro" id="IPR001251">
    <property type="entry name" value="CRAL-TRIO_dom"/>
</dbReference>
<reference evidence="2" key="1">
    <citation type="submission" date="2023-08" db="EMBL/GenBank/DDBJ databases">
        <authorList>
            <person name="Chen Y."/>
            <person name="Shah S."/>
            <person name="Dougan E. K."/>
            <person name="Thang M."/>
            <person name="Chan C."/>
        </authorList>
    </citation>
    <scope>NUCLEOTIDE SEQUENCE</scope>
</reference>
<dbReference type="SUPFAM" id="SSF52087">
    <property type="entry name" value="CRAL/TRIO domain"/>
    <property type="match status" value="1"/>
</dbReference>
<organism evidence="2 3">
    <name type="scientific">Effrenium voratum</name>
    <dbReference type="NCBI Taxonomy" id="2562239"/>
    <lineage>
        <taxon>Eukaryota</taxon>
        <taxon>Sar</taxon>
        <taxon>Alveolata</taxon>
        <taxon>Dinophyceae</taxon>
        <taxon>Suessiales</taxon>
        <taxon>Symbiodiniaceae</taxon>
        <taxon>Effrenium</taxon>
    </lineage>
</organism>
<comment type="caution">
    <text evidence="2">The sequence shown here is derived from an EMBL/GenBank/DDBJ whole genome shotgun (WGS) entry which is preliminary data.</text>
</comment>
<evidence type="ECO:0000313" key="2">
    <source>
        <dbReference type="EMBL" id="CAJ1388006.1"/>
    </source>
</evidence>
<evidence type="ECO:0000259" key="1">
    <source>
        <dbReference type="PROSITE" id="PS50191"/>
    </source>
</evidence>
<feature type="domain" description="CRAL-TRIO" evidence="1">
    <location>
        <begin position="130"/>
        <end position="307"/>
    </location>
</feature>
<dbReference type="Pfam" id="PF00650">
    <property type="entry name" value="CRAL_TRIO"/>
    <property type="match status" value="1"/>
</dbReference>
<dbReference type="EMBL" id="CAUJNA010001621">
    <property type="protein sequence ID" value="CAJ1388006.1"/>
    <property type="molecule type" value="Genomic_DNA"/>
</dbReference>
<keyword evidence="3" id="KW-1185">Reference proteome</keyword>
<dbReference type="Proteomes" id="UP001178507">
    <property type="component" value="Unassembled WGS sequence"/>
</dbReference>
<dbReference type="InterPro" id="IPR051026">
    <property type="entry name" value="PI/PC_transfer"/>
</dbReference>
<dbReference type="PANTHER" id="PTHR45657:SF1">
    <property type="entry name" value="CRAL-TRIO DOMAIN-CONTAINING PROTEIN YKL091C-RELATED"/>
    <property type="match status" value="1"/>
</dbReference>